<evidence type="ECO:0000256" key="11">
    <source>
        <dbReference type="SAM" id="MobiDB-lite"/>
    </source>
</evidence>
<dbReference type="GO" id="GO:0030992">
    <property type="term" value="C:intraciliary transport particle B"/>
    <property type="evidence" value="ECO:0007669"/>
    <property type="project" value="Ensembl"/>
</dbReference>
<dbReference type="PANTHER" id="PTHR14781:SF0">
    <property type="entry name" value="INTRAFLAGELLAR TRANSPORT PROTEIN 56"/>
    <property type="match status" value="1"/>
</dbReference>
<comment type="similarity">
    <text evidence="2">Belongs to the IFT56 family.</text>
</comment>
<keyword evidence="8" id="KW-0969">Cilium</keyword>
<dbReference type="Proteomes" id="UP000694426">
    <property type="component" value="Unplaced"/>
</dbReference>
<dbReference type="FunFam" id="1.25.40.10:FF:000136">
    <property type="entry name" value="Tetratricopeptide repeat domain 26"/>
    <property type="match status" value="1"/>
</dbReference>
<evidence type="ECO:0000256" key="7">
    <source>
        <dbReference type="ARBA" id="ARBA00022927"/>
    </source>
</evidence>
<dbReference type="GO" id="GO:0061512">
    <property type="term" value="P:protein localization to cilium"/>
    <property type="evidence" value="ECO:0007669"/>
    <property type="project" value="Ensembl"/>
</dbReference>
<evidence type="ECO:0000256" key="1">
    <source>
        <dbReference type="ARBA" id="ARBA00004138"/>
    </source>
</evidence>
<dbReference type="GeneTree" id="ENSGT00390000000159"/>
<evidence type="ECO:0000256" key="3">
    <source>
        <dbReference type="ARBA" id="ARBA00019387"/>
    </source>
</evidence>
<feature type="compositionally biased region" description="Low complexity" evidence="11">
    <location>
        <begin position="75"/>
        <end position="84"/>
    </location>
</feature>
<name>A0A8B9BL47_9AVES</name>
<evidence type="ECO:0000256" key="10">
    <source>
        <dbReference type="ARBA" id="ARBA00032501"/>
    </source>
</evidence>
<dbReference type="GO" id="GO:0015031">
    <property type="term" value="P:protein transport"/>
    <property type="evidence" value="ECO:0007669"/>
    <property type="project" value="UniProtKB-KW"/>
</dbReference>
<evidence type="ECO:0000256" key="9">
    <source>
        <dbReference type="ARBA" id="ARBA00023273"/>
    </source>
</evidence>
<dbReference type="GO" id="GO:0120170">
    <property type="term" value="F:intraciliary transport particle B binding"/>
    <property type="evidence" value="ECO:0007669"/>
    <property type="project" value="Ensembl"/>
</dbReference>
<dbReference type="Pfam" id="PF13432">
    <property type="entry name" value="TPR_16"/>
    <property type="match status" value="1"/>
</dbReference>
<proteinExistence type="inferred from homology"/>
<comment type="subcellular location">
    <subcellularLocation>
        <location evidence="1">Cell projection</location>
        <location evidence="1">Cilium</location>
    </subcellularLocation>
</comment>
<organism evidence="12 13">
    <name type="scientific">Anser brachyrhynchus</name>
    <name type="common">Pink-footed goose</name>
    <dbReference type="NCBI Taxonomy" id="132585"/>
    <lineage>
        <taxon>Eukaryota</taxon>
        <taxon>Metazoa</taxon>
        <taxon>Chordata</taxon>
        <taxon>Craniata</taxon>
        <taxon>Vertebrata</taxon>
        <taxon>Euteleostomi</taxon>
        <taxon>Archelosauria</taxon>
        <taxon>Archosauria</taxon>
        <taxon>Dinosauria</taxon>
        <taxon>Saurischia</taxon>
        <taxon>Theropoda</taxon>
        <taxon>Coelurosauria</taxon>
        <taxon>Aves</taxon>
        <taxon>Neognathae</taxon>
        <taxon>Galloanserae</taxon>
        <taxon>Anseriformes</taxon>
        <taxon>Anatidae</taxon>
        <taxon>Anserinae</taxon>
        <taxon>Anser</taxon>
    </lineage>
</organism>
<evidence type="ECO:0000313" key="13">
    <source>
        <dbReference type="Proteomes" id="UP000694426"/>
    </source>
</evidence>
<dbReference type="Gene3D" id="1.25.40.10">
    <property type="entry name" value="Tetratricopeptide repeat domain"/>
    <property type="match status" value="3"/>
</dbReference>
<dbReference type="GO" id="GO:0035735">
    <property type="term" value="P:intraciliary transport involved in cilium assembly"/>
    <property type="evidence" value="ECO:0007669"/>
    <property type="project" value="TreeGrafter"/>
</dbReference>
<dbReference type="SUPFAM" id="SSF48452">
    <property type="entry name" value="TPR-like"/>
    <property type="match status" value="2"/>
</dbReference>
<keyword evidence="6" id="KW-0802">TPR repeat</keyword>
<dbReference type="GO" id="GO:0035720">
    <property type="term" value="P:intraciliary anterograde transport"/>
    <property type="evidence" value="ECO:0007669"/>
    <property type="project" value="TreeGrafter"/>
</dbReference>
<dbReference type="InterPro" id="IPR030511">
    <property type="entry name" value="TTC26"/>
</dbReference>
<dbReference type="GO" id="GO:0007224">
    <property type="term" value="P:smoothened signaling pathway"/>
    <property type="evidence" value="ECO:0007669"/>
    <property type="project" value="Ensembl"/>
</dbReference>
<dbReference type="InterPro" id="IPR011990">
    <property type="entry name" value="TPR-like_helical_dom_sf"/>
</dbReference>
<dbReference type="GO" id="GO:0097546">
    <property type="term" value="C:ciliary base"/>
    <property type="evidence" value="ECO:0007669"/>
    <property type="project" value="TreeGrafter"/>
</dbReference>
<evidence type="ECO:0000256" key="2">
    <source>
        <dbReference type="ARBA" id="ARBA00007834"/>
    </source>
</evidence>
<keyword evidence="9" id="KW-0966">Cell projection</keyword>
<evidence type="ECO:0000256" key="6">
    <source>
        <dbReference type="ARBA" id="ARBA00022803"/>
    </source>
</evidence>
<sequence length="658" mass="74941">MTVPLCMRQPETRGSKGQLLRACSGRGGSLGCPSFTGEPRRRTGPLWRCLHDTHTRRCGGGTPGDGACLQPAPVRQPRSGLRLLPPLPRQRQRRRSGERGPGGRMMLSRAKPAVGSAPAAGDRRRKKGKKVPQLEELLALRDFTGAIALLEFKRHAGEQEEDADLWIGYSAFHLGDYKRALEEYEALTKQPACNPDVWVNLACTYFFLGMYTQAEQAALKAPKSRLQNRLLFHLAHKFSDEKKLMSSHQNLQDITEDQLSLASIHYMRSHYQEAIDIYKRILLDNREYLALNVYVALCYYKLDYYDVSQEVLAVYLQQVPDSTIALNLKACNHFRLYNGKAAEAELKNLTDSASSSFEFGKELIKHNLVVFRGGEGALQVLPPLVDVIPEARLNLVIYYLRQDDVQEAYNLIKDLEPTAPQEYILKGVVNAALGQEMISRDHLKIAQQFFQLVGESASECDTIPGRQCMASCFFLLRQFGNVLIYLNSVKSYFYNDDTFNFNYAQAKAAMGNFSEAEEVFLLIQSEKIKNDFVYLSWLARCYIMNKKPQLAWKLYLKMETSGESFNLLQLIANDCYKMRQFYYAAKAFDVLERLDSNPEYWEGKRGACVGVFQMILAGREAKETLREVLHLLRSTGNSQVEYIIRIMKKWAKENRVPV</sequence>
<reference evidence="12" key="1">
    <citation type="submission" date="2025-08" db="UniProtKB">
        <authorList>
            <consortium name="Ensembl"/>
        </authorList>
    </citation>
    <scope>IDENTIFICATION</scope>
</reference>
<dbReference type="GO" id="GO:0043005">
    <property type="term" value="C:neuron projection"/>
    <property type="evidence" value="ECO:0007669"/>
    <property type="project" value="Ensembl"/>
</dbReference>
<dbReference type="GO" id="GO:0035082">
    <property type="term" value="P:axoneme assembly"/>
    <property type="evidence" value="ECO:0007669"/>
    <property type="project" value="Ensembl"/>
</dbReference>
<keyword evidence="4" id="KW-0813">Transport</keyword>
<protein>
    <recommendedName>
        <fullName evidence="3">Intraflagellar transport protein 56</fullName>
    </recommendedName>
    <alternativeName>
        <fullName evidence="10">Tetratricopeptide repeat protein 26</fullName>
    </alternativeName>
</protein>
<evidence type="ECO:0000256" key="4">
    <source>
        <dbReference type="ARBA" id="ARBA00022448"/>
    </source>
</evidence>
<evidence type="ECO:0000313" key="12">
    <source>
        <dbReference type="Ensembl" id="ENSABRP00000005558.1"/>
    </source>
</evidence>
<feature type="region of interest" description="Disordered" evidence="11">
    <location>
        <begin position="59"/>
        <end position="130"/>
    </location>
</feature>
<dbReference type="InterPro" id="IPR019734">
    <property type="entry name" value="TPR_rpt"/>
</dbReference>
<dbReference type="Ensembl" id="ENSABRT00000008068.1">
    <property type="protein sequence ID" value="ENSABRP00000005558.1"/>
    <property type="gene ID" value="ENSABRG00000005210.1"/>
</dbReference>
<dbReference type="GO" id="GO:0036064">
    <property type="term" value="C:ciliary basal body"/>
    <property type="evidence" value="ECO:0007669"/>
    <property type="project" value="Ensembl"/>
</dbReference>
<dbReference type="AlphaFoldDB" id="A0A8B9BL47"/>
<keyword evidence="5" id="KW-0677">Repeat</keyword>
<keyword evidence="13" id="KW-1185">Reference proteome</keyword>
<evidence type="ECO:0000256" key="8">
    <source>
        <dbReference type="ARBA" id="ARBA00023069"/>
    </source>
</evidence>
<dbReference type="Pfam" id="PF13181">
    <property type="entry name" value="TPR_8"/>
    <property type="match status" value="1"/>
</dbReference>
<accession>A0A8B9BL47</accession>
<dbReference type="FunFam" id="1.25.40.10:FF:000588">
    <property type="entry name" value="Intraflagellar transport protein 56"/>
    <property type="match status" value="1"/>
</dbReference>
<evidence type="ECO:0000256" key="5">
    <source>
        <dbReference type="ARBA" id="ARBA00022737"/>
    </source>
</evidence>
<dbReference type="GO" id="GO:0005813">
    <property type="term" value="C:centrosome"/>
    <property type="evidence" value="ECO:0007669"/>
    <property type="project" value="Ensembl"/>
</dbReference>
<dbReference type="PANTHER" id="PTHR14781">
    <property type="entry name" value="INTRAFLAGELLAR TRANSPORT PROTEIN 56"/>
    <property type="match status" value="1"/>
</dbReference>
<dbReference type="GO" id="GO:1905198">
    <property type="term" value="P:manchette assembly"/>
    <property type="evidence" value="ECO:0007669"/>
    <property type="project" value="Ensembl"/>
</dbReference>
<dbReference type="FunFam" id="1.25.40.10:FF:000271">
    <property type="entry name" value="Tetratricopeptide repeat domain 26"/>
    <property type="match status" value="1"/>
</dbReference>
<reference evidence="12" key="2">
    <citation type="submission" date="2025-09" db="UniProtKB">
        <authorList>
            <consortium name="Ensembl"/>
        </authorList>
    </citation>
    <scope>IDENTIFICATION</scope>
</reference>
<gene>
    <name evidence="12" type="primary">IFT56</name>
</gene>
<keyword evidence="7" id="KW-0653">Protein transport</keyword>